<dbReference type="GO" id="GO:0016740">
    <property type="term" value="F:transferase activity"/>
    <property type="evidence" value="ECO:0007669"/>
    <property type="project" value="UniProtKB-KW"/>
</dbReference>
<dbReference type="AlphaFoldDB" id="A0A9Q1K3V5"/>
<dbReference type="Pfam" id="PF02458">
    <property type="entry name" value="Transferase"/>
    <property type="match status" value="2"/>
</dbReference>
<dbReference type="OrthoDB" id="1720985at2759"/>
<keyword evidence="1" id="KW-0808">Transferase</keyword>
<accession>A0A9Q1K3V5</accession>
<dbReference type="PANTHER" id="PTHR31896:SF12">
    <property type="entry name" value="HXXXD-TYPE ACYL-TRANSFERASE FAMILY PROTEIN"/>
    <property type="match status" value="1"/>
</dbReference>
<organism evidence="2 3">
    <name type="scientific">Carnegiea gigantea</name>
    <dbReference type="NCBI Taxonomy" id="171969"/>
    <lineage>
        <taxon>Eukaryota</taxon>
        <taxon>Viridiplantae</taxon>
        <taxon>Streptophyta</taxon>
        <taxon>Embryophyta</taxon>
        <taxon>Tracheophyta</taxon>
        <taxon>Spermatophyta</taxon>
        <taxon>Magnoliopsida</taxon>
        <taxon>eudicotyledons</taxon>
        <taxon>Gunneridae</taxon>
        <taxon>Pentapetalae</taxon>
        <taxon>Caryophyllales</taxon>
        <taxon>Cactineae</taxon>
        <taxon>Cactaceae</taxon>
        <taxon>Cactoideae</taxon>
        <taxon>Echinocereeae</taxon>
        <taxon>Carnegiea</taxon>
    </lineage>
</organism>
<reference evidence="2" key="1">
    <citation type="submission" date="2022-04" db="EMBL/GenBank/DDBJ databases">
        <title>Carnegiea gigantea Genome sequencing and assembly v2.</title>
        <authorList>
            <person name="Copetti D."/>
            <person name="Sanderson M.J."/>
            <person name="Burquez A."/>
            <person name="Wojciechowski M.F."/>
        </authorList>
    </citation>
    <scope>NUCLEOTIDE SEQUENCE</scope>
    <source>
        <strain evidence="2">SGP5-SGP5p</strain>
        <tissue evidence="2">Aerial part</tissue>
    </source>
</reference>
<dbReference type="EMBL" id="JAKOGI010000374">
    <property type="protein sequence ID" value="KAJ8435955.1"/>
    <property type="molecule type" value="Genomic_DNA"/>
</dbReference>
<name>A0A9Q1K3V5_9CARY</name>
<gene>
    <name evidence="2" type="ORF">Cgig2_023331</name>
</gene>
<evidence type="ECO:0000313" key="3">
    <source>
        <dbReference type="Proteomes" id="UP001153076"/>
    </source>
</evidence>
<dbReference type="PANTHER" id="PTHR31896">
    <property type="entry name" value="FAMILY REGULATORY PROTEIN, PUTATIVE (AFU_ORTHOLOGUE AFUA_3G14730)-RELATED"/>
    <property type="match status" value="1"/>
</dbReference>
<proteinExistence type="predicted"/>
<dbReference type="Gene3D" id="3.30.559.10">
    <property type="entry name" value="Chloramphenicol acetyltransferase-like domain"/>
    <property type="match status" value="1"/>
</dbReference>
<dbReference type="Proteomes" id="UP001153076">
    <property type="component" value="Unassembled WGS sequence"/>
</dbReference>
<dbReference type="InterPro" id="IPR051283">
    <property type="entry name" value="Sec_Metabolite_Acyltrans"/>
</dbReference>
<keyword evidence="3" id="KW-1185">Reference proteome</keyword>
<sequence length="176" mass="19733">MKDLLESLKDSLLLTLVHFYPLAGHLAIKVDEDWHECLIYLDCNKGLGPRFIHAYLQMSMSDILSPTEVPLVIQSLFDHHGAINYNAHTRPLLSVQVTELLDGIFIGSPRFDIYKNEFGLGRPVGVRTSYANKYSGYVTTFPRSEGGRSMELEICLPPNSMRALELDAEFMAVVSG</sequence>
<evidence type="ECO:0000256" key="1">
    <source>
        <dbReference type="ARBA" id="ARBA00022679"/>
    </source>
</evidence>
<comment type="caution">
    <text evidence="2">The sequence shown here is derived from an EMBL/GenBank/DDBJ whole genome shotgun (WGS) entry which is preliminary data.</text>
</comment>
<evidence type="ECO:0000313" key="2">
    <source>
        <dbReference type="EMBL" id="KAJ8435955.1"/>
    </source>
</evidence>
<dbReference type="InterPro" id="IPR023213">
    <property type="entry name" value="CAT-like_dom_sf"/>
</dbReference>
<protein>
    <submittedName>
        <fullName evidence="2">Uncharacterized protein</fullName>
    </submittedName>
</protein>